<dbReference type="OrthoDB" id="48057at2759"/>
<dbReference type="InterPro" id="IPR019734">
    <property type="entry name" value="TPR_rpt"/>
</dbReference>
<proteinExistence type="predicted"/>
<dbReference type="InterPro" id="IPR001849">
    <property type="entry name" value="PH_domain"/>
</dbReference>
<dbReference type="Gene3D" id="2.30.29.30">
    <property type="entry name" value="Pleckstrin-homology domain (PH domain)/Phosphotyrosine-binding domain (PTB)"/>
    <property type="match status" value="1"/>
</dbReference>
<evidence type="ECO:0000259" key="2">
    <source>
        <dbReference type="PROSITE" id="PS50003"/>
    </source>
</evidence>
<dbReference type="SMART" id="SM00233">
    <property type="entry name" value="PH"/>
    <property type="match status" value="1"/>
</dbReference>
<reference evidence="3" key="1">
    <citation type="submission" date="2013-12" db="EMBL/GenBank/DDBJ databases">
        <title>The Genome Sequence of Aphanomyces astaci APO3.</title>
        <authorList>
            <consortium name="The Broad Institute Genomics Platform"/>
            <person name="Russ C."/>
            <person name="Tyler B."/>
            <person name="van West P."/>
            <person name="Dieguez-Uribeondo J."/>
            <person name="Young S.K."/>
            <person name="Zeng Q."/>
            <person name="Gargeya S."/>
            <person name="Fitzgerald M."/>
            <person name="Abouelleil A."/>
            <person name="Alvarado L."/>
            <person name="Chapman S.B."/>
            <person name="Gainer-Dewar J."/>
            <person name="Goldberg J."/>
            <person name="Griggs A."/>
            <person name="Gujja S."/>
            <person name="Hansen M."/>
            <person name="Howarth C."/>
            <person name="Imamovic A."/>
            <person name="Ireland A."/>
            <person name="Larimer J."/>
            <person name="McCowan C."/>
            <person name="Murphy C."/>
            <person name="Pearson M."/>
            <person name="Poon T.W."/>
            <person name="Priest M."/>
            <person name="Roberts A."/>
            <person name="Saif S."/>
            <person name="Shea T."/>
            <person name="Sykes S."/>
            <person name="Wortman J."/>
            <person name="Nusbaum C."/>
            <person name="Birren B."/>
        </authorList>
    </citation>
    <scope>NUCLEOTIDE SEQUENCE [LARGE SCALE GENOMIC DNA]</scope>
    <source>
        <strain evidence="3">APO3</strain>
    </source>
</reference>
<dbReference type="AlphaFoldDB" id="W4GJI3"/>
<dbReference type="InterPro" id="IPR051707">
    <property type="entry name" value="PI-Interact_SigTrans_Reg"/>
</dbReference>
<feature type="domain" description="PH" evidence="2">
    <location>
        <begin position="429"/>
        <end position="541"/>
    </location>
</feature>
<feature type="region of interest" description="Disordered" evidence="1">
    <location>
        <begin position="140"/>
        <end position="159"/>
    </location>
</feature>
<sequence>MALTRRTSSLLSMRSGTATNILTEVKARTRKALQDAEKVHGECTRQSPIPGVASHSRVHVVDIHVADLLAQLSLYCMMGGEFDEALPLLHRKLVIHEKFGPDDSVGDTLQQLGTAYRLYANHTLAAQHLEKALDRREKKAAAAATASQDGGALSTSRKDNQKVAETLNSLALLYHVQGNAAIADDYHTRSLVRYAACVGEDDSQSEDIPWEVFKRMQSAAPSVAQNSMTLLKTNLRMAMQADAAVASTTSPKPKTFDLPVASHLKAAQDTTEQNTLRVRKHRSLSLGSSPLSAHGGPANDLQVQGWNNISVPRNNGSTTTTPSLRHHQHHVSADTAAALTGPSQPLVPRGDRPVPHEPITSFAVLVARIENVKRSVAAGRSAVVEPDVNRLACDIALIAAGDLRQVGLSMLGLLYDALKLSKQLDQRQVPVLEGYLDKKSSSLFRGWERRWFKLDTQTGVLTYFHSQDDQARGFAPRGTFALSRISHLVTHQHLRGSHYAFDIVVDMSTRSNPHACRTFELRCNSESDLNDWVNAIEKFQKVASDGASSSVAPSTRT</sequence>
<accession>W4GJI3</accession>
<protein>
    <recommendedName>
        <fullName evidence="2">PH domain-containing protein</fullName>
    </recommendedName>
</protein>
<dbReference type="SUPFAM" id="SSF48452">
    <property type="entry name" value="TPR-like"/>
    <property type="match status" value="1"/>
</dbReference>
<dbReference type="Gene3D" id="1.25.40.10">
    <property type="entry name" value="Tetratricopeptide repeat domain"/>
    <property type="match status" value="1"/>
</dbReference>
<evidence type="ECO:0000256" key="1">
    <source>
        <dbReference type="SAM" id="MobiDB-lite"/>
    </source>
</evidence>
<dbReference type="GeneID" id="20809488"/>
<dbReference type="Pfam" id="PF13424">
    <property type="entry name" value="TPR_12"/>
    <property type="match status" value="1"/>
</dbReference>
<dbReference type="PROSITE" id="PS50003">
    <property type="entry name" value="PH_DOMAIN"/>
    <property type="match status" value="1"/>
</dbReference>
<dbReference type="InterPro" id="IPR011993">
    <property type="entry name" value="PH-like_dom_sf"/>
</dbReference>
<dbReference type="EMBL" id="KI913128">
    <property type="protein sequence ID" value="ETV79496.1"/>
    <property type="molecule type" value="Genomic_DNA"/>
</dbReference>
<dbReference type="PANTHER" id="PTHR14336">
    <property type="entry name" value="TANDEM PH DOMAIN CONTAINING PROTEIN"/>
    <property type="match status" value="1"/>
</dbReference>
<gene>
    <name evidence="3" type="ORF">H257_07492</name>
</gene>
<dbReference type="STRING" id="112090.W4GJI3"/>
<name>W4GJI3_APHAT</name>
<dbReference type="SUPFAM" id="SSF50729">
    <property type="entry name" value="PH domain-like"/>
    <property type="match status" value="1"/>
</dbReference>
<organism evidence="3">
    <name type="scientific">Aphanomyces astaci</name>
    <name type="common">Crayfish plague agent</name>
    <dbReference type="NCBI Taxonomy" id="112090"/>
    <lineage>
        <taxon>Eukaryota</taxon>
        <taxon>Sar</taxon>
        <taxon>Stramenopiles</taxon>
        <taxon>Oomycota</taxon>
        <taxon>Saprolegniomycetes</taxon>
        <taxon>Saprolegniales</taxon>
        <taxon>Verrucalvaceae</taxon>
        <taxon>Aphanomyces</taxon>
    </lineage>
</organism>
<dbReference type="RefSeq" id="XP_009831337.1">
    <property type="nucleotide sequence ID" value="XM_009833035.1"/>
</dbReference>
<dbReference type="VEuPathDB" id="FungiDB:H257_07492"/>
<dbReference type="SMART" id="SM00028">
    <property type="entry name" value="TPR"/>
    <property type="match status" value="3"/>
</dbReference>
<dbReference type="InterPro" id="IPR011990">
    <property type="entry name" value="TPR-like_helical_dom_sf"/>
</dbReference>
<dbReference type="Pfam" id="PF00169">
    <property type="entry name" value="PH"/>
    <property type="match status" value="1"/>
</dbReference>
<evidence type="ECO:0000313" key="3">
    <source>
        <dbReference type="EMBL" id="ETV79496.1"/>
    </source>
</evidence>
<dbReference type="CDD" id="cd00821">
    <property type="entry name" value="PH"/>
    <property type="match status" value="1"/>
</dbReference>